<comment type="caution">
    <text evidence="2">The sequence shown here is derived from an EMBL/GenBank/DDBJ whole genome shotgun (WGS) entry which is preliminary data.</text>
</comment>
<reference evidence="2 3" key="1">
    <citation type="journal article" date="2022" name="Nat. Plants">
        <title>Genomes of leafy and leafless Platanthera orchids illuminate the evolution of mycoheterotrophy.</title>
        <authorList>
            <person name="Li M.H."/>
            <person name="Liu K.W."/>
            <person name="Li Z."/>
            <person name="Lu H.C."/>
            <person name="Ye Q.L."/>
            <person name="Zhang D."/>
            <person name="Wang J.Y."/>
            <person name="Li Y.F."/>
            <person name="Zhong Z.M."/>
            <person name="Liu X."/>
            <person name="Yu X."/>
            <person name="Liu D.K."/>
            <person name="Tu X.D."/>
            <person name="Liu B."/>
            <person name="Hao Y."/>
            <person name="Liao X.Y."/>
            <person name="Jiang Y.T."/>
            <person name="Sun W.H."/>
            <person name="Chen J."/>
            <person name="Chen Y.Q."/>
            <person name="Ai Y."/>
            <person name="Zhai J.W."/>
            <person name="Wu S.S."/>
            <person name="Zhou Z."/>
            <person name="Hsiao Y.Y."/>
            <person name="Wu W.L."/>
            <person name="Chen Y.Y."/>
            <person name="Lin Y.F."/>
            <person name="Hsu J.L."/>
            <person name="Li C.Y."/>
            <person name="Wang Z.W."/>
            <person name="Zhao X."/>
            <person name="Zhong W.Y."/>
            <person name="Ma X.K."/>
            <person name="Ma L."/>
            <person name="Huang J."/>
            <person name="Chen G.Z."/>
            <person name="Huang M.Z."/>
            <person name="Huang L."/>
            <person name="Peng D.H."/>
            <person name="Luo Y.B."/>
            <person name="Zou S.Q."/>
            <person name="Chen S.P."/>
            <person name="Lan S."/>
            <person name="Tsai W.C."/>
            <person name="Van de Peer Y."/>
            <person name="Liu Z.J."/>
        </authorList>
    </citation>
    <scope>NUCLEOTIDE SEQUENCE [LARGE SCALE GENOMIC DNA]</scope>
    <source>
        <strain evidence="2">Lor288</strain>
    </source>
</reference>
<sequence>MSYCNCRTLWQVHKTSTYTTCSEHLRVQGTPATLLRSLDRRTRLQETEYGPRSEVSVFAGACQTPHAEHLCVHDVSNASAFVVLVAVNFLYFSYCMFRLFLSIVQTARTVRGQNDYIQKWRSMCSKSTIVIHLSGCYGDYNGKITRLRLSKDIKGAQSPHLTGTLPSAPERDPSNIFRSSPSVFEESFKDLIWHSKIIIWHLRRLEDFPSALEDLPSL</sequence>
<organism evidence="2 3">
    <name type="scientific">Platanthera guangdongensis</name>
    <dbReference type="NCBI Taxonomy" id="2320717"/>
    <lineage>
        <taxon>Eukaryota</taxon>
        <taxon>Viridiplantae</taxon>
        <taxon>Streptophyta</taxon>
        <taxon>Embryophyta</taxon>
        <taxon>Tracheophyta</taxon>
        <taxon>Spermatophyta</taxon>
        <taxon>Magnoliopsida</taxon>
        <taxon>Liliopsida</taxon>
        <taxon>Asparagales</taxon>
        <taxon>Orchidaceae</taxon>
        <taxon>Orchidoideae</taxon>
        <taxon>Orchideae</taxon>
        <taxon>Orchidinae</taxon>
        <taxon>Platanthera</taxon>
    </lineage>
</organism>
<dbReference type="EMBL" id="JBBWWR010000005">
    <property type="protein sequence ID" value="KAK8965988.1"/>
    <property type="molecule type" value="Genomic_DNA"/>
</dbReference>
<evidence type="ECO:0000313" key="2">
    <source>
        <dbReference type="EMBL" id="KAK8965988.1"/>
    </source>
</evidence>
<accession>A0ABR2MPS2</accession>
<proteinExistence type="predicted"/>
<dbReference type="Proteomes" id="UP001412067">
    <property type="component" value="Unassembled WGS sequence"/>
</dbReference>
<keyword evidence="1" id="KW-0812">Transmembrane</keyword>
<keyword evidence="1" id="KW-0472">Membrane</keyword>
<evidence type="ECO:0000313" key="3">
    <source>
        <dbReference type="Proteomes" id="UP001412067"/>
    </source>
</evidence>
<name>A0ABR2MPS2_9ASPA</name>
<feature type="transmembrane region" description="Helical" evidence="1">
    <location>
        <begin position="78"/>
        <end position="101"/>
    </location>
</feature>
<keyword evidence="1" id="KW-1133">Transmembrane helix</keyword>
<protein>
    <submittedName>
        <fullName evidence="2">Uncharacterized protein</fullName>
    </submittedName>
</protein>
<gene>
    <name evidence="2" type="ORF">KSP40_PGU019786</name>
</gene>
<evidence type="ECO:0000256" key="1">
    <source>
        <dbReference type="SAM" id="Phobius"/>
    </source>
</evidence>
<keyword evidence="3" id="KW-1185">Reference proteome</keyword>